<dbReference type="Gene3D" id="2.40.160.160">
    <property type="entry name" value="Inverse autotransporter, beta-domain"/>
    <property type="match status" value="1"/>
</dbReference>
<dbReference type="EMBL" id="NXMA01000010">
    <property type="protein sequence ID" value="TKX31394.1"/>
    <property type="molecule type" value="Genomic_DNA"/>
</dbReference>
<evidence type="ECO:0000313" key="2">
    <source>
        <dbReference type="EMBL" id="TKX31394.1"/>
    </source>
</evidence>
<dbReference type="Pfam" id="PF11924">
    <property type="entry name" value="IAT_beta"/>
    <property type="match status" value="1"/>
</dbReference>
<sequence>MVKNALYLLISFSLLNATELENTLVNNNHWHSFDIQSVKKPPRIQEKNLDISSGLNNLLSKALENRNGIDTTDGLLDLQNEILWLKNLNSIYESDNDSLLFQKEIFLTQNGYNYYSSGLVNRYKKDAFLFGLNGFIDRQEDQQNDIKSFGAEFGYSNCIKAYGNYYILDEIEKSFQLGVSFIDPTYSVLTFDVIKDEEKTNYQLIYSPYSIFNLSLTRRIYTNVDVDNDIVVQLGFNFNFRKSFLKQLHKQDNIFQEINRYDFLERRIY</sequence>
<gene>
    <name evidence="2" type="ORF">CQA76_06330</name>
</gene>
<name>A0A4U7BRP8_9BACT</name>
<reference evidence="2 3" key="1">
    <citation type="submission" date="2018-05" db="EMBL/GenBank/DDBJ databases">
        <title>Novel Campyloabacter and Helicobacter Species and Strains.</title>
        <authorList>
            <person name="Mannion A.J."/>
            <person name="Shen Z."/>
            <person name="Fox J.G."/>
        </authorList>
    </citation>
    <scope>NUCLEOTIDE SEQUENCE [LARGE SCALE GENOMIC DNA]</scope>
    <source>
        <strain evidence="3">MIT17-670</strain>
    </source>
</reference>
<dbReference type="AlphaFoldDB" id="A0A4U7BRP8"/>
<dbReference type="Proteomes" id="UP000310353">
    <property type="component" value="Unassembled WGS sequence"/>
</dbReference>
<dbReference type="InterPro" id="IPR038177">
    <property type="entry name" value="IAT_beta_sf"/>
</dbReference>
<dbReference type="RefSeq" id="WP_137622578.1">
    <property type="nucleotide sequence ID" value="NZ_NXMA01000010.1"/>
</dbReference>
<keyword evidence="3" id="KW-1185">Reference proteome</keyword>
<comment type="caution">
    <text evidence="2">The sequence shown here is derived from an EMBL/GenBank/DDBJ whole genome shotgun (WGS) entry which is preliminary data.</text>
</comment>
<proteinExistence type="predicted"/>
<organism evidence="2 3">
    <name type="scientific">Campylobacter aviculae</name>
    <dbReference type="NCBI Taxonomy" id="2510190"/>
    <lineage>
        <taxon>Bacteria</taxon>
        <taxon>Pseudomonadati</taxon>
        <taxon>Campylobacterota</taxon>
        <taxon>Epsilonproteobacteria</taxon>
        <taxon>Campylobacterales</taxon>
        <taxon>Campylobacteraceae</taxon>
        <taxon>Campylobacter</taxon>
    </lineage>
</organism>
<accession>A0A4U7BRP8</accession>
<dbReference type="InterPro" id="IPR024519">
    <property type="entry name" value="IAT_beta"/>
</dbReference>
<feature type="domain" description="Inverse autotransporter beta-domain" evidence="1">
    <location>
        <begin position="77"/>
        <end position="167"/>
    </location>
</feature>
<evidence type="ECO:0000259" key="1">
    <source>
        <dbReference type="Pfam" id="PF11924"/>
    </source>
</evidence>
<protein>
    <recommendedName>
        <fullName evidence="1">Inverse autotransporter beta-domain domain-containing protein</fullName>
    </recommendedName>
</protein>
<evidence type="ECO:0000313" key="3">
    <source>
        <dbReference type="Proteomes" id="UP000310353"/>
    </source>
</evidence>
<dbReference type="OrthoDB" id="5353816at2"/>